<evidence type="ECO:0000259" key="7">
    <source>
        <dbReference type="PROSITE" id="PS51277"/>
    </source>
</evidence>
<dbReference type="InterPro" id="IPR051897">
    <property type="entry name" value="PG-associated_BURP"/>
</dbReference>
<gene>
    <name evidence="8" type="ORF">Dsin_010358</name>
</gene>
<dbReference type="Pfam" id="PF03181">
    <property type="entry name" value="BURP"/>
    <property type="match status" value="1"/>
</dbReference>
<sequence>MKISNNLPESHFLHSKVSSPLKATDIANFPKLVTALYNSQLLELLPLPLFSTYVMTTYSENDHHFINSSSNSSESETDADRFFRDSNMKKGTVMPIPDITNKMPESTFLPRTTINKILFSSTELSAMKEIFNVSDNSALEHIIKSALKDCERKPNPGEKKRCCCISGGHD</sequence>
<organism evidence="8 9">
    <name type="scientific">Dipteronia sinensis</name>
    <dbReference type="NCBI Taxonomy" id="43782"/>
    <lineage>
        <taxon>Eukaryota</taxon>
        <taxon>Viridiplantae</taxon>
        <taxon>Streptophyta</taxon>
        <taxon>Embryophyta</taxon>
        <taxon>Tracheophyta</taxon>
        <taxon>Spermatophyta</taxon>
        <taxon>Magnoliopsida</taxon>
        <taxon>eudicotyledons</taxon>
        <taxon>Gunneridae</taxon>
        <taxon>Pentapetalae</taxon>
        <taxon>rosids</taxon>
        <taxon>malvids</taxon>
        <taxon>Sapindales</taxon>
        <taxon>Sapindaceae</taxon>
        <taxon>Hippocastanoideae</taxon>
        <taxon>Acereae</taxon>
        <taxon>Dipteronia</taxon>
    </lineage>
</organism>
<evidence type="ECO:0000313" key="8">
    <source>
        <dbReference type="EMBL" id="KAK3223333.1"/>
    </source>
</evidence>
<dbReference type="AlphaFoldDB" id="A0AAE0ASC5"/>
<dbReference type="PROSITE" id="PS51277">
    <property type="entry name" value="BURP"/>
    <property type="match status" value="1"/>
</dbReference>
<keyword evidence="6" id="KW-0325">Glycoprotein</keyword>
<evidence type="ECO:0000256" key="6">
    <source>
        <dbReference type="ARBA" id="ARBA00023180"/>
    </source>
</evidence>
<feature type="domain" description="BURP" evidence="7">
    <location>
        <begin position="82"/>
        <end position="170"/>
    </location>
</feature>
<keyword evidence="3" id="KW-0134">Cell wall</keyword>
<dbReference type="InterPro" id="IPR004873">
    <property type="entry name" value="BURP_dom"/>
</dbReference>
<dbReference type="EMBL" id="JANJYJ010000003">
    <property type="protein sequence ID" value="KAK3223333.1"/>
    <property type="molecule type" value="Genomic_DNA"/>
</dbReference>
<keyword evidence="3" id="KW-0964">Secreted</keyword>
<evidence type="ECO:0000256" key="1">
    <source>
        <dbReference type="ARBA" id="ARBA00004191"/>
    </source>
</evidence>
<reference evidence="8" key="1">
    <citation type="journal article" date="2023" name="Plant J.">
        <title>Genome sequences and population genomics provide insights into the demographic history, inbreeding, and mutation load of two 'living fossil' tree species of Dipteronia.</title>
        <authorList>
            <person name="Feng Y."/>
            <person name="Comes H.P."/>
            <person name="Chen J."/>
            <person name="Zhu S."/>
            <person name="Lu R."/>
            <person name="Zhang X."/>
            <person name="Li P."/>
            <person name="Qiu J."/>
            <person name="Olsen K.M."/>
            <person name="Qiu Y."/>
        </authorList>
    </citation>
    <scope>NUCLEOTIDE SEQUENCE</scope>
    <source>
        <strain evidence="8">NBL</strain>
    </source>
</reference>
<dbReference type="PANTHER" id="PTHR31458:SF2">
    <property type="entry name" value="POLYGALACTURONASE 1 BETA-LIKE PROTEIN 2"/>
    <property type="match status" value="1"/>
</dbReference>
<name>A0AAE0ASC5_9ROSI</name>
<proteinExistence type="predicted"/>
<comment type="caution">
    <text evidence="8">The sequence shown here is derived from an EMBL/GenBank/DDBJ whole genome shotgun (WGS) entry which is preliminary data.</text>
</comment>
<evidence type="ECO:0000256" key="3">
    <source>
        <dbReference type="ARBA" id="ARBA00022512"/>
    </source>
</evidence>
<evidence type="ECO:0000256" key="2">
    <source>
        <dbReference type="ARBA" id="ARBA00004271"/>
    </source>
</evidence>
<keyword evidence="5" id="KW-0732">Signal</keyword>
<dbReference type="PANTHER" id="PTHR31458">
    <property type="entry name" value="POLYGALACTURONASE 1 BETA-LIKE PROTEIN 2"/>
    <property type="match status" value="1"/>
</dbReference>
<protein>
    <recommendedName>
        <fullName evidence="7">BURP domain-containing protein</fullName>
    </recommendedName>
</protein>
<accession>A0AAE0ASC5</accession>
<evidence type="ECO:0000313" key="9">
    <source>
        <dbReference type="Proteomes" id="UP001281410"/>
    </source>
</evidence>
<evidence type="ECO:0000256" key="5">
    <source>
        <dbReference type="ARBA" id="ARBA00022729"/>
    </source>
</evidence>
<dbReference type="GO" id="GO:0048046">
    <property type="term" value="C:apoplast"/>
    <property type="evidence" value="ECO:0007669"/>
    <property type="project" value="UniProtKB-SubCell"/>
</dbReference>
<dbReference type="Proteomes" id="UP001281410">
    <property type="component" value="Unassembled WGS sequence"/>
</dbReference>
<comment type="subcellular location">
    <subcellularLocation>
        <location evidence="1">Secreted</location>
        <location evidence="1">Cell wall</location>
    </subcellularLocation>
    <subcellularLocation>
        <location evidence="2">Secreted</location>
        <location evidence="2">Extracellular space</location>
        <location evidence="2">Apoplast</location>
    </subcellularLocation>
</comment>
<keyword evidence="9" id="KW-1185">Reference proteome</keyword>
<keyword evidence="4" id="KW-0052">Apoplast</keyword>
<evidence type="ECO:0000256" key="4">
    <source>
        <dbReference type="ARBA" id="ARBA00022523"/>
    </source>
</evidence>